<dbReference type="AlphaFoldDB" id="A0AAD1QZ71"/>
<protein>
    <submittedName>
        <fullName evidence="1">Uncharacterized protein</fullName>
    </submittedName>
</protein>
<accession>A0AAD1QZ71</accession>
<gene>
    <name evidence="1" type="ORF">PECUL_23A000945</name>
</gene>
<proteinExistence type="predicted"/>
<name>A0AAD1QZ71_PELCU</name>
<evidence type="ECO:0000313" key="2">
    <source>
        <dbReference type="Proteomes" id="UP001295444"/>
    </source>
</evidence>
<sequence length="175" mass="19543">MAAQQDPRYSSSEEEILDAPDEIPHMEGLISPHQGEDLTAPATRDIKTLMHNIRVFFNADLNIIREDITVVTARVQATEDSIHSITQQQTSTNEPMQQLLATNKVMQIRIDTLDDARRCKNLKIRGITETIGEQKLPHLIRLHLPTLLPQRSAGGIQIDGCFRFAKSSRAPAGTP</sequence>
<keyword evidence="2" id="KW-1185">Reference proteome</keyword>
<dbReference type="EMBL" id="OW240912">
    <property type="protein sequence ID" value="CAH2220628.1"/>
    <property type="molecule type" value="Genomic_DNA"/>
</dbReference>
<organism evidence="1 2">
    <name type="scientific">Pelobates cultripes</name>
    <name type="common">Western spadefoot toad</name>
    <dbReference type="NCBI Taxonomy" id="61616"/>
    <lineage>
        <taxon>Eukaryota</taxon>
        <taxon>Metazoa</taxon>
        <taxon>Chordata</taxon>
        <taxon>Craniata</taxon>
        <taxon>Vertebrata</taxon>
        <taxon>Euteleostomi</taxon>
        <taxon>Amphibia</taxon>
        <taxon>Batrachia</taxon>
        <taxon>Anura</taxon>
        <taxon>Pelobatoidea</taxon>
        <taxon>Pelobatidae</taxon>
        <taxon>Pelobates</taxon>
    </lineage>
</organism>
<evidence type="ECO:0000313" key="1">
    <source>
        <dbReference type="EMBL" id="CAH2220628.1"/>
    </source>
</evidence>
<dbReference type="Proteomes" id="UP001295444">
    <property type="component" value="Chromosome 01"/>
</dbReference>
<reference evidence="1" key="1">
    <citation type="submission" date="2022-03" db="EMBL/GenBank/DDBJ databases">
        <authorList>
            <person name="Alioto T."/>
            <person name="Alioto T."/>
            <person name="Gomez Garrido J."/>
        </authorList>
    </citation>
    <scope>NUCLEOTIDE SEQUENCE</scope>
</reference>